<sequence>MSQAVTLWIPGLLDALRVKEAQASLKDLKLPALQTLLAKADKFAVKPQSFYEQASFLFHQPGCLPIAVTKASAELDEFNPNHFWLSVDPVQMIPDRDTLVLVPGKALQITEQESKALLQKFNAHFAEDKVELIWASSQHWYLSIVQPVDIQTTDIEKLAYQSVNAFYPKGNAAQYWRQLLNETQMLFYTHPVNEARREQGWPEINSVWVWGEGKIEADKLLIRTDASIHSNHAYLQGMANLTQSHYCAEPESYQAWLNQIAGFSDPGNGEIDKHFICLDSVADKLDNLQLDEWLTLLQQLEENWFAPLLQALKRDEIDSLLLDLGQEYRAHLKPSHLNRFWRFKKPLNSL</sequence>
<name>A0ABN6CWF4_9GAMM</name>
<gene>
    <name evidence="1" type="ORF">THMIRHAM_11910</name>
</gene>
<evidence type="ECO:0000313" key="2">
    <source>
        <dbReference type="Proteomes" id="UP001054820"/>
    </source>
</evidence>
<dbReference type="RefSeq" id="WP_237260507.1">
    <property type="nucleotide sequence ID" value="NZ_AP024202.1"/>
</dbReference>
<keyword evidence="2" id="KW-1185">Reference proteome</keyword>
<protein>
    <recommendedName>
        <fullName evidence="3">Phosphoglycerate mutase</fullName>
    </recommendedName>
</protein>
<organism evidence="1 2">
    <name type="scientific">Thiomicrorhabdus immobilis</name>
    <dbReference type="NCBI Taxonomy" id="2791037"/>
    <lineage>
        <taxon>Bacteria</taxon>
        <taxon>Pseudomonadati</taxon>
        <taxon>Pseudomonadota</taxon>
        <taxon>Gammaproteobacteria</taxon>
        <taxon>Thiotrichales</taxon>
        <taxon>Piscirickettsiaceae</taxon>
        <taxon>Thiomicrorhabdus</taxon>
    </lineage>
</organism>
<dbReference type="Proteomes" id="UP001054820">
    <property type="component" value="Chromosome"/>
</dbReference>
<reference evidence="1" key="1">
    <citation type="journal article" date="2022" name="Arch. Microbiol.">
        <title>Thiomicrorhabdus immobilis sp. nov., a mesophilic sulfur-oxidizing bacterium isolated from sediment of a brackish lake in northern Japan.</title>
        <authorList>
            <person name="Kojima H."/>
            <person name="Mochizuki J."/>
            <person name="Kanda M."/>
            <person name="Watanabe T."/>
            <person name="Fukui M."/>
        </authorList>
    </citation>
    <scope>NUCLEOTIDE SEQUENCE</scope>
    <source>
        <strain evidence="1">Am19</strain>
    </source>
</reference>
<dbReference type="EMBL" id="AP024202">
    <property type="protein sequence ID" value="BCN93406.1"/>
    <property type="molecule type" value="Genomic_DNA"/>
</dbReference>
<evidence type="ECO:0008006" key="3">
    <source>
        <dbReference type="Google" id="ProtNLM"/>
    </source>
</evidence>
<accession>A0ABN6CWF4</accession>
<evidence type="ECO:0000313" key="1">
    <source>
        <dbReference type="EMBL" id="BCN93406.1"/>
    </source>
</evidence>
<proteinExistence type="predicted"/>